<gene>
    <name evidence="2" type="ORF">GLAREA_04326</name>
</gene>
<protein>
    <submittedName>
        <fullName evidence="2">Dimeric alpha+beta barrel</fullName>
    </submittedName>
</protein>
<dbReference type="EMBL" id="KE145369">
    <property type="protein sequence ID" value="EPE27535.1"/>
    <property type="molecule type" value="Genomic_DNA"/>
</dbReference>
<dbReference type="OrthoDB" id="4520428at2759"/>
<dbReference type="GeneID" id="19463381"/>
<dbReference type="Proteomes" id="UP000016922">
    <property type="component" value="Unassembled WGS sequence"/>
</dbReference>
<dbReference type="HOGENOM" id="CLU_109937_0_0_1"/>
<evidence type="ECO:0000259" key="1">
    <source>
        <dbReference type="Pfam" id="PF03992"/>
    </source>
</evidence>
<dbReference type="InterPro" id="IPR007138">
    <property type="entry name" value="ABM_dom"/>
</dbReference>
<name>S3CP97_GLAL2</name>
<proteinExistence type="predicted"/>
<sequence>MTNVSKNAYTNEPGVHKFALFTPLNDTNNNTLWTIEQYTNQSSFDAHFTTKPVQDMFAWINSADIYVSPPEVHSLNISAASDFARKQVLVEDNPWFVISQKTYQEGKRALGIEAWTGVVSEAKREEGMLVSMFGYGEGEGEGDGLIVLEGAAGRDYFEGVHWKSEAWRRMEEVEREVGKGSVSTEVKFAGGYLHK</sequence>
<evidence type="ECO:0000313" key="2">
    <source>
        <dbReference type="EMBL" id="EPE27535.1"/>
    </source>
</evidence>
<evidence type="ECO:0000313" key="3">
    <source>
        <dbReference type="Proteomes" id="UP000016922"/>
    </source>
</evidence>
<dbReference type="SUPFAM" id="SSF54909">
    <property type="entry name" value="Dimeric alpha+beta barrel"/>
    <property type="match status" value="1"/>
</dbReference>
<dbReference type="InterPro" id="IPR011008">
    <property type="entry name" value="Dimeric_a/b-barrel"/>
</dbReference>
<dbReference type="RefSeq" id="XP_008084894.1">
    <property type="nucleotide sequence ID" value="XM_008086703.1"/>
</dbReference>
<reference evidence="2 3" key="1">
    <citation type="journal article" date="2013" name="BMC Genomics">
        <title>Genomics-driven discovery of the pneumocandin biosynthetic gene cluster in the fungus Glarea lozoyensis.</title>
        <authorList>
            <person name="Chen L."/>
            <person name="Yue Q."/>
            <person name="Zhang X."/>
            <person name="Xiang M."/>
            <person name="Wang C."/>
            <person name="Li S."/>
            <person name="Che Y."/>
            <person name="Ortiz-Lopez F.J."/>
            <person name="Bills G.F."/>
            <person name="Liu X."/>
            <person name="An Z."/>
        </authorList>
    </citation>
    <scope>NUCLEOTIDE SEQUENCE [LARGE SCALE GENOMIC DNA]</scope>
    <source>
        <strain evidence="3">ATCC 20868 / MF5171</strain>
    </source>
</reference>
<dbReference type="Pfam" id="PF03992">
    <property type="entry name" value="ABM"/>
    <property type="match status" value="1"/>
</dbReference>
<organism evidence="2 3">
    <name type="scientific">Glarea lozoyensis (strain ATCC 20868 / MF5171)</name>
    <dbReference type="NCBI Taxonomy" id="1116229"/>
    <lineage>
        <taxon>Eukaryota</taxon>
        <taxon>Fungi</taxon>
        <taxon>Dikarya</taxon>
        <taxon>Ascomycota</taxon>
        <taxon>Pezizomycotina</taxon>
        <taxon>Leotiomycetes</taxon>
        <taxon>Helotiales</taxon>
        <taxon>Helotiaceae</taxon>
        <taxon>Glarea</taxon>
    </lineage>
</organism>
<dbReference type="PANTHER" id="PTHR40624">
    <property type="entry name" value="BIOSYNTHESIS MONOOXYGENASE, PUTATIVE (AFU_ORTHOLOGUE AFUA_1G12025)-RELATED"/>
    <property type="match status" value="1"/>
</dbReference>
<dbReference type="AlphaFoldDB" id="S3CP97"/>
<feature type="domain" description="ABM" evidence="1">
    <location>
        <begin position="10"/>
        <end position="58"/>
    </location>
</feature>
<keyword evidence="3" id="KW-1185">Reference proteome</keyword>
<dbReference type="OMA" id="YARANEP"/>
<dbReference type="PANTHER" id="PTHR40624:SF1">
    <property type="entry name" value="BIOSYNTHESIS MONOOXYGENASE, PUTATIVE (AFU_ORTHOLOGUE AFUA_1G12025)-RELATED"/>
    <property type="match status" value="1"/>
</dbReference>
<accession>S3CP97</accession>
<dbReference type="KEGG" id="glz:GLAREA_04326"/>
<dbReference type="Gene3D" id="3.30.70.100">
    <property type="match status" value="1"/>
</dbReference>
<dbReference type="eggNOG" id="ENOG502SXYA">
    <property type="taxonomic scope" value="Eukaryota"/>
</dbReference>